<evidence type="ECO:0000313" key="2">
    <source>
        <dbReference type="EMBL" id="KFF17123.1"/>
    </source>
</evidence>
<reference evidence="3 5" key="2">
    <citation type="submission" date="2016-11" db="EMBL/GenBank/DDBJ databases">
        <title>Whole genomes of Flavobacteriaceae.</title>
        <authorList>
            <person name="Stine C."/>
            <person name="Li C."/>
            <person name="Tadesse D."/>
        </authorList>
    </citation>
    <scope>NUCLEOTIDE SEQUENCE [LARGE SCALE GENOMIC DNA]</scope>
    <source>
        <strain evidence="3 5">ATCC 29551</strain>
    </source>
</reference>
<dbReference type="STRING" id="991.IW20_08925"/>
<dbReference type="RefSeq" id="WP_035620979.1">
    <property type="nucleotide sequence ID" value="NZ_JBEWQG010000008.1"/>
</dbReference>
<dbReference type="OrthoDB" id="660065at2"/>
<feature type="signal peptide" evidence="1">
    <location>
        <begin position="1"/>
        <end position="21"/>
    </location>
</feature>
<dbReference type="EMBL" id="JPRM01000011">
    <property type="protein sequence ID" value="KFF17123.1"/>
    <property type="molecule type" value="Genomic_DNA"/>
</dbReference>
<dbReference type="AlphaFoldDB" id="A0A086AKA9"/>
<evidence type="ECO:0008006" key="6">
    <source>
        <dbReference type="Google" id="ProtNLM"/>
    </source>
</evidence>
<reference evidence="2 4" key="1">
    <citation type="submission" date="2014-07" db="EMBL/GenBank/DDBJ databases">
        <title>Genome of Flavobacterium hydatis DSM 2063.</title>
        <authorList>
            <person name="Pipes S.E."/>
            <person name="Stropko S.J."/>
            <person name="Newman J.D."/>
        </authorList>
    </citation>
    <scope>NUCLEOTIDE SEQUENCE [LARGE SCALE GENOMIC DNA]</scope>
    <source>
        <strain evidence="2 4">DSM 2063</strain>
    </source>
</reference>
<dbReference type="Proteomes" id="UP000028712">
    <property type="component" value="Unassembled WGS sequence"/>
</dbReference>
<comment type="caution">
    <text evidence="2">The sequence shown here is derived from an EMBL/GenBank/DDBJ whole genome shotgun (WGS) entry which is preliminary data.</text>
</comment>
<keyword evidence="5" id="KW-1185">Reference proteome</keyword>
<evidence type="ECO:0000313" key="3">
    <source>
        <dbReference type="EMBL" id="OXA95618.1"/>
    </source>
</evidence>
<keyword evidence="1" id="KW-0732">Signal</keyword>
<dbReference type="Proteomes" id="UP000198424">
    <property type="component" value="Unassembled WGS sequence"/>
</dbReference>
<organism evidence="2 4">
    <name type="scientific">Flavobacterium hydatis</name>
    <name type="common">Cytophaga aquatilis</name>
    <dbReference type="NCBI Taxonomy" id="991"/>
    <lineage>
        <taxon>Bacteria</taxon>
        <taxon>Pseudomonadati</taxon>
        <taxon>Bacteroidota</taxon>
        <taxon>Flavobacteriia</taxon>
        <taxon>Flavobacteriales</taxon>
        <taxon>Flavobacteriaceae</taxon>
        <taxon>Flavobacterium</taxon>
    </lineage>
</organism>
<dbReference type="EMBL" id="MUGY01000006">
    <property type="protein sequence ID" value="OXA95618.1"/>
    <property type="molecule type" value="Genomic_DNA"/>
</dbReference>
<sequence>MKNFKLKSVLVVLFLSTVLMSCSNDDNKDEDKPVTPEFTIKGALATEVKGPETGKINEELSYDVTYIVDNACGEFSKISDVTVGKDKGLQVEVKYPTGPCTMQVPDPKKTTYKFKSATKGTFEIKFKKSETEFVIQKVVIE</sequence>
<proteinExistence type="predicted"/>
<protein>
    <recommendedName>
        <fullName evidence="6">Lipoprotein</fullName>
    </recommendedName>
</protein>
<evidence type="ECO:0000256" key="1">
    <source>
        <dbReference type="SAM" id="SignalP"/>
    </source>
</evidence>
<dbReference type="PROSITE" id="PS51257">
    <property type="entry name" value="PROKAR_LIPOPROTEIN"/>
    <property type="match status" value="1"/>
</dbReference>
<evidence type="ECO:0000313" key="5">
    <source>
        <dbReference type="Proteomes" id="UP000198424"/>
    </source>
</evidence>
<name>A0A086AKA9_FLAHY</name>
<evidence type="ECO:0000313" key="4">
    <source>
        <dbReference type="Proteomes" id="UP000028712"/>
    </source>
</evidence>
<dbReference type="eggNOG" id="ENOG5032RUX">
    <property type="taxonomic scope" value="Bacteria"/>
</dbReference>
<feature type="chain" id="PRO_5001802786" description="Lipoprotein" evidence="1">
    <location>
        <begin position="22"/>
        <end position="141"/>
    </location>
</feature>
<accession>A0A086AKA9</accession>
<gene>
    <name evidence="3" type="ORF">B0A62_07680</name>
    <name evidence="2" type="ORF">IW20_08925</name>
</gene>